<keyword evidence="4" id="KW-0648">Protein biosynthesis</keyword>
<organism evidence="6 7">
    <name type="scientific">Vairimorpha ceranae</name>
    <dbReference type="NCBI Taxonomy" id="40302"/>
    <lineage>
        <taxon>Eukaryota</taxon>
        <taxon>Fungi</taxon>
        <taxon>Fungi incertae sedis</taxon>
        <taxon>Microsporidia</taxon>
        <taxon>Nosematidae</taxon>
        <taxon>Vairimorpha</taxon>
    </lineage>
</organism>
<evidence type="ECO:0000313" key="6">
    <source>
        <dbReference type="EMBL" id="KKO76615.1"/>
    </source>
</evidence>
<dbReference type="PANTHER" id="PTHR13227">
    <property type="entry name" value="EUKARYOTIC TRANSLATION INITIATION FACTOR 2A"/>
    <property type="match status" value="1"/>
</dbReference>
<evidence type="ECO:0000256" key="2">
    <source>
        <dbReference type="ARBA" id="ARBA00022574"/>
    </source>
</evidence>
<dbReference type="GO" id="GO:0003729">
    <property type="term" value="F:mRNA binding"/>
    <property type="evidence" value="ECO:0007669"/>
    <property type="project" value="TreeGrafter"/>
</dbReference>
<dbReference type="EMBL" id="JPQZ01000001">
    <property type="protein sequence ID" value="KKO76615.1"/>
    <property type="molecule type" value="Genomic_DNA"/>
</dbReference>
<dbReference type="GO" id="GO:0003743">
    <property type="term" value="F:translation initiation factor activity"/>
    <property type="evidence" value="ECO:0007669"/>
    <property type="project" value="UniProtKB-KW"/>
</dbReference>
<evidence type="ECO:0000259" key="5">
    <source>
        <dbReference type="Pfam" id="PF08662"/>
    </source>
</evidence>
<dbReference type="InterPro" id="IPR011387">
    <property type="entry name" value="TIF2A"/>
</dbReference>
<proteinExistence type="predicted"/>
<accession>A0A0F9WJ99</accession>
<dbReference type="VEuPathDB" id="MicrosporidiaDB:G9O61_00g001730"/>
<dbReference type="PANTHER" id="PTHR13227:SF0">
    <property type="entry name" value="EUKARYOTIC TRANSLATION INITIATION FACTOR 2A"/>
    <property type="match status" value="1"/>
</dbReference>
<feature type="domain" description="Translation initiation factor beta propellor-like" evidence="5">
    <location>
        <begin position="182"/>
        <end position="368"/>
    </location>
</feature>
<keyword evidence="3" id="KW-0677">Repeat</keyword>
<comment type="caution">
    <text evidence="6">The sequence shown here is derived from an EMBL/GenBank/DDBJ whole genome shotgun (WGS) entry which is preliminary data.</text>
</comment>
<dbReference type="InterPro" id="IPR013979">
    <property type="entry name" value="TIF_beta_prop-like"/>
</dbReference>
<reference evidence="6 7" key="1">
    <citation type="journal article" date="2015" name="Environ. Microbiol.">
        <title>Genome analyses suggest the presence of polyploidy and recent human-driven expansions in eight global populations of the honeybee pathogen Nosema ceranae.</title>
        <authorList>
            <person name="Pelin A."/>
            <person name="Selman M."/>
            <person name="Aris-Brosou S."/>
            <person name="Farinelli L."/>
            <person name="Corradi N."/>
        </authorList>
    </citation>
    <scope>NUCLEOTIDE SEQUENCE [LARGE SCALE GENOMIC DNA]</scope>
    <source>
        <strain evidence="6 7">PA08 1199</strain>
    </source>
</reference>
<dbReference type="GO" id="GO:0022627">
    <property type="term" value="C:cytosolic small ribosomal subunit"/>
    <property type="evidence" value="ECO:0007669"/>
    <property type="project" value="TreeGrafter"/>
</dbReference>
<gene>
    <name evidence="6" type="ORF">AAJ76_100013594</name>
</gene>
<dbReference type="Proteomes" id="UP000034350">
    <property type="component" value="Unassembled WGS sequence"/>
</dbReference>
<dbReference type="GO" id="GO:0043022">
    <property type="term" value="F:ribosome binding"/>
    <property type="evidence" value="ECO:0007669"/>
    <property type="project" value="TreeGrafter"/>
</dbReference>
<keyword evidence="1 6" id="KW-0396">Initiation factor</keyword>
<dbReference type="VEuPathDB" id="MicrosporidiaDB:AAJ76_100013594"/>
<name>A0A0F9WJ99_9MICR</name>
<dbReference type="AlphaFoldDB" id="A0A0F9WJ99"/>
<dbReference type="OrthoDB" id="2194683at2759"/>
<dbReference type="GeneID" id="36318476"/>
<protein>
    <submittedName>
        <fullName evidence="6">Eukaryotic translation initiation factor eif2a</fullName>
    </submittedName>
</protein>
<evidence type="ECO:0000313" key="7">
    <source>
        <dbReference type="Proteomes" id="UP000034350"/>
    </source>
</evidence>
<evidence type="ECO:0000256" key="1">
    <source>
        <dbReference type="ARBA" id="ARBA00022540"/>
    </source>
</evidence>
<dbReference type="SUPFAM" id="SSF101898">
    <property type="entry name" value="NHL repeat"/>
    <property type="match status" value="1"/>
</dbReference>
<dbReference type="Pfam" id="PF08662">
    <property type="entry name" value="eIF2A"/>
    <property type="match status" value="1"/>
</dbReference>
<dbReference type="VEuPathDB" id="MicrosporidiaDB:NCER_100658"/>
<dbReference type="GO" id="GO:0000049">
    <property type="term" value="F:tRNA binding"/>
    <property type="evidence" value="ECO:0007669"/>
    <property type="project" value="TreeGrafter"/>
</dbReference>
<evidence type="ECO:0000256" key="4">
    <source>
        <dbReference type="ARBA" id="ARBA00022917"/>
    </source>
</evidence>
<dbReference type="RefSeq" id="XP_024332357.1">
    <property type="nucleotide sequence ID" value="XM_024473582.1"/>
</dbReference>
<keyword evidence="7" id="KW-1185">Reference proteome</keyword>
<sequence>MPVLAYDSRRLILDVFDKKVIIQNVNIYAISNNILIYNIDNCLYKLDLTLPELHEQVTYNICFYKFTTEIHELKLSENGKNVGVLLTNGEFYLFSNFTLTFSKKKINGFGISDNLMGYETKNNFYLENINSAGMVDKSLNSFFKYFVFNSFCLVFTLKLKDGENNYCHKMIKISKKNITVVKTFDSIVDVNCKCSDDGNYVLVNLSTSYVKNSYFASTALYVYDVAQEKFEKMNKLSNILDFTFIKNGFCVVYGNQPSYVAIFNMDLSFREKFPSGIRNRIYFNRQESYVVLAGFEQLAGNVEVYDAKSKEKLSIANELGASKVLWDTTGSYYYVSTLNYLKEDNRINKYDYYGRLISSECFDSLCDVSVYGLNEEFIELSPPKEKFVETIEEAYVPAILKNKNLRKGVSQPIKAKQNENEDELINKLEIIEALKQKMGSNQKLETYELNLILNEGKIKKKLEDLKK</sequence>
<evidence type="ECO:0000256" key="3">
    <source>
        <dbReference type="ARBA" id="ARBA00022737"/>
    </source>
</evidence>
<keyword evidence="2" id="KW-0853">WD repeat</keyword>